<comment type="catalytic activity">
    <reaction evidence="8">
        <text>O-phospho-L-seryl-[protein] + H2O = L-seryl-[protein] + phosphate</text>
        <dbReference type="Rhea" id="RHEA:20629"/>
        <dbReference type="Rhea" id="RHEA-COMP:9863"/>
        <dbReference type="Rhea" id="RHEA-COMP:11604"/>
        <dbReference type="ChEBI" id="CHEBI:15377"/>
        <dbReference type="ChEBI" id="CHEBI:29999"/>
        <dbReference type="ChEBI" id="CHEBI:43474"/>
        <dbReference type="ChEBI" id="CHEBI:83421"/>
        <dbReference type="EC" id="3.1.3.16"/>
    </reaction>
</comment>
<dbReference type="GO" id="GO:0004722">
    <property type="term" value="F:protein serine/threonine phosphatase activity"/>
    <property type="evidence" value="ECO:0007669"/>
    <property type="project" value="UniProtKB-EC"/>
</dbReference>
<dbReference type="InterPro" id="IPR006186">
    <property type="entry name" value="Ser/Thr-sp_prot-phosphatase"/>
</dbReference>
<evidence type="ECO:0000313" key="15">
    <source>
        <dbReference type="Proteomes" id="UP000197619"/>
    </source>
</evidence>
<reference evidence="14 15" key="1">
    <citation type="submission" date="2017-05" db="EMBL/GenBank/DDBJ databases">
        <title>Genome of assembly of the Bengalese finch, Lonchura striata domestica.</title>
        <authorList>
            <person name="Colquitt B.M."/>
            <person name="Brainard M.S."/>
        </authorList>
    </citation>
    <scope>NUCLEOTIDE SEQUENCE [LARGE SCALE GENOMIC DNA]</scope>
    <source>
        <strain evidence="14">White83orange57</strain>
    </source>
</reference>
<comment type="cofactor">
    <cofactor evidence="1">
        <name>Mn(2+)</name>
        <dbReference type="ChEBI" id="CHEBI:29035"/>
    </cofactor>
</comment>
<dbReference type="EMBL" id="MUZQ01000183">
    <property type="protein sequence ID" value="OWK55895.1"/>
    <property type="molecule type" value="Genomic_DNA"/>
</dbReference>
<evidence type="ECO:0000256" key="1">
    <source>
        <dbReference type="ARBA" id="ARBA00001936"/>
    </source>
</evidence>
<dbReference type="PROSITE" id="PS00018">
    <property type="entry name" value="EF_HAND_1"/>
    <property type="match status" value="2"/>
</dbReference>
<name>A0A218UQ47_9PASE</name>
<dbReference type="Gene3D" id="1.10.238.10">
    <property type="entry name" value="EF-hand"/>
    <property type="match status" value="1"/>
</dbReference>
<comment type="catalytic activity">
    <reaction evidence="9 10 11">
        <text>O-phospho-L-threonyl-[protein] + H2O = L-threonyl-[protein] + phosphate</text>
        <dbReference type="Rhea" id="RHEA:47004"/>
        <dbReference type="Rhea" id="RHEA-COMP:11060"/>
        <dbReference type="Rhea" id="RHEA-COMP:11605"/>
        <dbReference type="ChEBI" id="CHEBI:15377"/>
        <dbReference type="ChEBI" id="CHEBI:30013"/>
        <dbReference type="ChEBI" id="CHEBI:43474"/>
        <dbReference type="ChEBI" id="CHEBI:61977"/>
        <dbReference type="EC" id="3.1.3.16"/>
    </reaction>
</comment>
<evidence type="ECO:0000256" key="6">
    <source>
        <dbReference type="ARBA" id="ARBA00022837"/>
    </source>
</evidence>
<organism evidence="14 15">
    <name type="scientific">Lonchura striata</name>
    <name type="common">white-rumped munia</name>
    <dbReference type="NCBI Taxonomy" id="40157"/>
    <lineage>
        <taxon>Eukaryota</taxon>
        <taxon>Metazoa</taxon>
        <taxon>Chordata</taxon>
        <taxon>Craniata</taxon>
        <taxon>Vertebrata</taxon>
        <taxon>Euteleostomi</taxon>
        <taxon>Archelosauria</taxon>
        <taxon>Archosauria</taxon>
        <taxon>Dinosauria</taxon>
        <taxon>Saurischia</taxon>
        <taxon>Theropoda</taxon>
        <taxon>Coelurosauria</taxon>
        <taxon>Aves</taxon>
        <taxon>Neognathae</taxon>
        <taxon>Neoaves</taxon>
        <taxon>Telluraves</taxon>
        <taxon>Australaves</taxon>
        <taxon>Passeriformes</taxon>
        <taxon>Passeroidea</taxon>
        <taxon>Estrildidae</taxon>
        <taxon>Estrildinae</taxon>
        <taxon>Lonchura</taxon>
    </lineage>
</organism>
<dbReference type="InterPro" id="IPR013235">
    <property type="entry name" value="PPP_dom"/>
</dbReference>
<dbReference type="PANTHER" id="PTHR45668:SF2">
    <property type="entry name" value="SERINE_THREONINE-PROTEIN PHOSPHATASE WITH EF-HANDS 2"/>
    <property type="match status" value="1"/>
</dbReference>
<dbReference type="Pfam" id="PF00149">
    <property type="entry name" value="Metallophos"/>
    <property type="match status" value="1"/>
</dbReference>
<dbReference type="InterPro" id="IPR018247">
    <property type="entry name" value="EF_Hand_1_Ca_BS"/>
</dbReference>
<dbReference type="SMART" id="SM00054">
    <property type="entry name" value="EFh"/>
    <property type="match status" value="3"/>
</dbReference>
<dbReference type="Pfam" id="PF13499">
    <property type="entry name" value="EF-hand_7"/>
    <property type="match status" value="1"/>
</dbReference>
<feature type="compositionally biased region" description="Polar residues" evidence="12">
    <location>
        <begin position="329"/>
        <end position="338"/>
    </location>
</feature>
<feature type="domain" description="EF-hand" evidence="13">
    <location>
        <begin position="580"/>
        <end position="615"/>
    </location>
</feature>
<dbReference type="CDD" id="cd00051">
    <property type="entry name" value="EFh"/>
    <property type="match status" value="1"/>
</dbReference>
<evidence type="ECO:0000256" key="2">
    <source>
        <dbReference type="ARBA" id="ARBA00008294"/>
    </source>
</evidence>
<comment type="similarity">
    <text evidence="2 10 11">Belongs to the PPP phosphatase family.</text>
</comment>
<evidence type="ECO:0000313" key="14">
    <source>
        <dbReference type="EMBL" id="OWK55895.1"/>
    </source>
</evidence>
<evidence type="ECO:0000256" key="5">
    <source>
        <dbReference type="ARBA" id="ARBA00022801"/>
    </source>
</evidence>
<dbReference type="Proteomes" id="UP000197619">
    <property type="component" value="Unassembled WGS sequence"/>
</dbReference>
<dbReference type="GO" id="GO:0005509">
    <property type="term" value="F:calcium ion binding"/>
    <property type="evidence" value="ECO:0007669"/>
    <property type="project" value="UniProtKB-UniRule"/>
</dbReference>
<comment type="caution">
    <text evidence="14">The sequence shown here is derived from an EMBL/GenBank/DDBJ whole genome shotgun (WGS) entry which is preliminary data.</text>
</comment>
<proteinExistence type="inferred from homology"/>
<evidence type="ECO:0000256" key="4">
    <source>
        <dbReference type="ARBA" id="ARBA00022737"/>
    </source>
</evidence>
<keyword evidence="5 10" id="KW-0378">Hydrolase</keyword>
<evidence type="ECO:0000256" key="9">
    <source>
        <dbReference type="ARBA" id="ARBA00048336"/>
    </source>
</evidence>
<evidence type="ECO:0000256" key="7">
    <source>
        <dbReference type="ARBA" id="ARBA00023211"/>
    </source>
</evidence>
<dbReference type="PROSITE" id="PS50096">
    <property type="entry name" value="IQ"/>
    <property type="match status" value="1"/>
</dbReference>
<dbReference type="GO" id="GO:0043409">
    <property type="term" value="P:negative regulation of MAPK cascade"/>
    <property type="evidence" value="ECO:0007669"/>
    <property type="project" value="TreeGrafter"/>
</dbReference>
<evidence type="ECO:0000256" key="3">
    <source>
        <dbReference type="ARBA" id="ARBA00022723"/>
    </source>
</evidence>
<evidence type="ECO:0000259" key="13">
    <source>
        <dbReference type="PROSITE" id="PS50222"/>
    </source>
</evidence>
<keyword evidence="7 10" id="KW-0464">Manganese</keyword>
<dbReference type="PROSITE" id="PS50222">
    <property type="entry name" value="EF_HAND_2"/>
    <property type="match status" value="3"/>
</dbReference>
<dbReference type="AlphaFoldDB" id="A0A218UQ47"/>
<keyword evidence="3 10" id="KW-0479">Metal-binding</keyword>
<dbReference type="Pfam" id="PF08321">
    <property type="entry name" value="PPP5"/>
    <property type="match status" value="1"/>
</dbReference>
<keyword evidence="15" id="KW-1185">Reference proteome</keyword>
<dbReference type="GO" id="GO:0030145">
    <property type="term" value="F:manganese ion binding"/>
    <property type="evidence" value="ECO:0007669"/>
    <property type="project" value="UniProtKB-UniRule"/>
</dbReference>
<evidence type="ECO:0000256" key="12">
    <source>
        <dbReference type="SAM" id="MobiDB-lite"/>
    </source>
</evidence>
<feature type="region of interest" description="Disordered" evidence="12">
    <location>
        <begin position="324"/>
        <end position="360"/>
    </location>
</feature>
<dbReference type="FunFam" id="3.60.21.10:FF:000042">
    <property type="entry name" value="Serine/threonine-protein phosphatase with EF-hands"/>
    <property type="match status" value="1"/>
</dbReference>
<accession>A0A218UQ47</accession>
<dbReference type="GO" id="GO:0005506">
    <property type="term" value="F:iron ion binding"/>
    <property type="evidence" value="ECO:0007669"/>
    <property type="project" value="UniProtKB-UniRule"/>
</dbReference>
<dbReference type="GO" id="GO:0051879">
    <property type="term" value="F:Hsp90 protein binding"/>
    <property type="evidence" value="ECO:0007669"/>
    <property type="project" value="TreeGrafter"/>
</dbReference>
<feature type="domain" description="EF-hand" evidence="13">
    <location>
        <begin position="664"/>
        <end position="699"/>
    </location>
</feature>
<keyword evidence="4" id="KW-0677">Repeat</keyword>
<dbReference type="SUPFAM" id="SSF47473">
    <property type="entry name" value="EF-hand"/>
    <property type="match status" value="1"/>
</dbReference>
<dbReference type="PRINTS" id="PR00114">
    <property type="entry name" value="STPHPHTASE"/>
</dbReference>
<dbReference type="InterPro" id="IPR011992">
    <property type="entry name" value="EF-hand-dom_pair"/>
</dbReference>
<feature type="domain" description="EF-hand" evidence="13">
    <location>
        <begin position="704"/>
        <end position="739"/>
    </location>
</feature>
<dbReference type="PROSITE" id="PS00125">
    <property type="entry name" value="SER_THR_PHOSPHATASE"/>
    <property type="match status" value="1"/>
</dbReference>
<dbReference type="PANTHER" id="PTHR45668">
    <property type="entry name" value="SERINE/THREONINE-PROTEIN PHOSPHATASE 5-RELATED"/>
    <property type="match status" value="1"/>
</dbReference>
<dbReference type="InterPro" id="IPR012008">
    <property type="entry name" value="Ser/Thr-Pase_EF-hand_contain"/>
</dbReference>
<dbReference type="InterPro" id="IPR029052">
    <property type="entry name" value="Metallo-depent_PP-like"/>
</dbReference>
<dbReference type="CDD" id="cd07420">
    <property type="entry name" value="MPP_RdgC"/>
    <property type="match status" value="1"/>
</dbReference>
<evidence type="ECO:0000256" key="10">
    <source>
        <dbReference type="PIRNR" id="PIRNR000912"/>
    </source>
</evidence>
<sequence>MGSGSSVNVNYKYSLQKSENAFKAAVLIQQWYRRHVARLEMRRRCTWRIFQSIEYSCEQDQIKVCYLMDQFTPSSSKERDFISRMFISGESYKEAELEKYCDYESIEVPDSYTGPHLSFPLLPDHATALLEAFQQKQQLHARYVLNLLHETRKHLKQLPNISHVSTCYSEEVTVCGDLHGQLDDLFLIFYKNGLPSPSKSYVFNGDFVDRGKQSLEILVILFTFLLIYPKEVHLNRGNHEDHMVNLRYGFTKEVMQKYKVHGKKILRMFQNVFCWLPLATLIDQKVLIIHGGISDTTDLEMLEKIQRDKFISVLRLKKRKESSRKPQIQAINGENESGTDAAANEAAPRLSLQPQSAQAPNTANRLEFSRWLRQTVQEQIDTCRRLMDISESEPEELTYSSMVSLKDVDEPCWTRQEEWKQVLDILWSDPMPQEGCRENKVRGGGCYFGPDVTEKFLDKYNLQFLIRSHECKQEGYEFCHHRKVLTIFSASNYYEIGSNRGAYVKLGPDLIPHFVQYQANKTAHMLTMTQRQGFLVAPYSPSFNFGPLLSPSSASLCSVSSRISRVEESAFRALREKLFAHTSALITAFRSYDGDNTGKITLSNWATAVESVLRLGLPWRMLRPQLVRSTEDGMLEYKSWLDDLAMEQRSQEHIQSSLLEVIYRNRSNLETIFRIIDRDHSGLISFEEFQQTWKLFSSHMNIELTDDGINDLVRSIDFNKDGNIDFNEFLEAFRLVKQRPS</sequence>
<protein>
    <recommendedName>
        <fullName evidence="10">Serine/threonine-protein phosphatase with EF-hands</fullName>
        <ecNumber evidence="10">3.1.3.16</ecNumber>
    </recommendedName>
</protein>
<dbReference type="SMART" id="SM00156">
    <property type="entry name" value="PP2Ac"/>
    <property type="match status" value="1"/>
</dbReference>
<dbReference type="EC" id="3.1.3.16" evidence="10"/>
<evidence type="ECO:0000256" key="8">
    <source>
        <dbReference type="ARBA" id="ARBA00047761"/>
    </source>
</evidence>
<keyword evidence="6" id="KW-0106">Calcium</keyword>
<dbReference type="InterPro" id="IPR004843">
    <property type="entry name" value="Calcineurin-like_PHP"/>
</dbReference>
<gene>
    <name evidence="14" type="primary">PPEF2</name>
    <name evidence="14" type="ORF">RLOC_00014299</name>
</gene>
<evidence type="ECO:0000256" key="11">
    <source>
        <dbReference type="RuleBase" id="RU004273"/>
    </source>
</evidence>
<dbReference type="PIRSF" id="PIRSF000912">
    <property type="entry name" value="PPEF"/>
    <property type="match status" value="1"/>
</dbReference>
<dbReference type="FunFam" id="1.10.238.10:FF:000226">
    <property type="entry name" value="Serine/threonine-protein phosphatase with EF-hands"/>
    <property type="match status" value="1"/>
</dbReference>
<dbReference type="InterPro" id="IPR002048">
    <property type="entry name" value="EF_hand_dom"/>
</dbReference>
<dbReference type="GO" id="GO:0050906">
    <property type="term" value="P:detection of stimulus involved in sensory perception"/>
    <property type="evidence" value="ECO:0007669"/>
    <property type="project" value="UniProtKB-UniRule"/>
</dbReference>
<dbReference type="STRING" id="299123.ENSLSDP00000000490"/>
<dbReference type="Gene3D" id="3.60.21.10">
    <property type="match status" value="2"/>
</dbReference>
<dbReference type="InterPro" id="IPR051134">
    <property type="entry name" value="PPP_phosphatase"/>
</dbReference>
<dbReference type="SUPFAM" id="SSF56300">
    <property type="entry name" value="Metallo-dependent phosphatases"/>
    <property type="match status" value="1"/>
</dbReference>